<accession>A0ACA9QYW4</accession>
<sequence length="42" mass="5070">QSIENERDLSKQTSRNHIVQILRLDQKELSASWWELKLSLYL</sequence>
<comment type="caution">
    <text evidence="1">The sequence shown here is derived from an EMBL/GenBank/DDBJ whole genome shotgun (WGS) entry which is preliminary data.</text>
</comment>
<protein>
    <submittedName>
        <fullName evidence="1">13080_t:CDS:1</fullName>
    </submittedName>
</protein>
<dbReference type="Proteomes" id="UP000789525">
    <property type="component" value="Unassembled WGS sequence"/>
</dbReference>
<feature type="non-terminal residue" evidence="1">
    <location>
        <position position="1"/>
    </location>
</feature>
<gene>
    <name evidence="1" type="ORF">ACOLOM_LOCUS13718</name>
</gene>
<evidence type="ECO:0000313" key="1">
    <source>
        <dbReference type="EMBL" id="CAG8769960.1"/>
    </source>
</evidence>
<keyword evidence="2" id="KW-1185">Reference proteome</keyword>
<proteinExistence type="predicted"/>
<name>A0ACA9QYW4_9GLOM</name>
<evidence type="ECO:0000313" key="2">
    <source>
        <dbReference type="Proteomes" id="UP000789525"/>
    </source>
</evidence>
<dbReference type="EMBL" id="CAJVPT010064227">
    <property type="protein sequence ID" value="CAG8769960.1"/>
    <property type="molecule type" value="Genomic_DNA"/>
</dbReference>
<reference evidence="1" key="1">
    <citation type="submission" date="2021-06" db="EMBL/GenBank/DDBJ databases">
        <authorList>
            <person name="Kallberg Y."/>
            <person name="Tangrot J."/>
            <person name="Rosling A."/>
        </authorList>
    </citation>
    <scope>NUCLEOTIDE SEQUENCE</scope>
    <source>
        <strain evidence="1">CL356</strain>
    </source>
</reference>
<organism evidence="1 2">
    <name type="scientific">Acaulospora colombiana</name>
    <dbReference type="NCBI Taxonomy" id="27376"/>
    <lineage>
        <taxon>Eukaryota</taxon>
        <taxon>Fungi</taxon>
        <taxon>Fungi incertae sedis</taxon>
        <taxon>Mucoromycota</taxon>
        <taxon>Glomeromycotina</taxon>
        <taxon>Glomeromycetes</taxon>
        <taxon>Diversisporales</taxon>
        <taxon>Acaulosporaceae</taxon>
        <taxon>Acaulospora</taxon>
    </lineage>
</organism>